<dbReference type="SMART" id="SM00327">
    <property type="entry name" value="VWA"/>
    <property type="match status" value="1"/>
</dbReference>
<dbReference type="InterPro" id="IPR036465">
    <property type="entry name" value="vWFA_dom_sf"/>
</dbReference>
<dbReference type="EMBL" id="CP109135">
    <property type="protein sequence ID" value="WSD20450.1"/>
    <property type="molecule type" value="Genomic_DNA"/>
</dbReference>
<accession>A0ABZ1HQC8</accession>
<evidence type="ECO:0000256" key="1">
    <source>
        <dbReference type="SAM" id="MobiDB-lite"/>
    </source>
</evidence>
<dbReference type="Gene3D" id="3.40.50.410">
    <property type="entry name" value="von Willebrand factor, type A domain"/>
    <property type="match status" value="1"/>
</dbReference>
<keyword evidence="4" id="KW-1185">Reference proteome</keyword>
<dbReference type="InterPro" id="IPR008912">
    <property type="entry name" value="Uncharacterised_CoxE"/>
</dbReference>
<gene>
    <name evidence="3" type="ORF">OHB35_48435</name>
</gene>
<protein>
    <submittedName>
        <fullName evidence="3">VWA domain-containing protein</fullName>
    </submittedName>
</protein>
<dbReference type="InterPro" id="IPR002035">
    <property type="entry name" value="VWF_A"/>
</dbReference>
<feature type="domain" description="VWFA" evidence="2">
    <location>
        <begin position="228"/>
        <end position="395"/>
    </location>
</feature>
<evidence type="ECO:0000313" key="3">
    <source>
        <dbReference type="EMBL" id="WSD20450.1"/>
    </source>
</evidence>
<dbReference type="Pfam" id="PF05762">
    <property type="entry name" value="VWA_CoxE"/>
    <property type="match status" value="1"/>
</dbReference>
<evidence type="ECO:0000313" key="4">
    <source>
        <dbReference type="Proteomes" id="UP001340816"/>
    </source>
</evidence>
<dbReference type="PANTHER" id="PTHR39338:SF6">
    <property type="entry name" value="BLL5662 PROTEIN"/>
    <property type="match status" value="1"/>
</dbReference>
<name>A0ABZ1HQC8_STRPH</name>
<feature type="region of interest" description="Disordered" evidence="1">
    <location>
        <begin position="87"/>
        <end position="154"/>
    </location>
</feature>
<dbReference type="RefSeq" id="WP_326762145.1">
    <property type="nucleotide sequence ID" value="NZ_CP109135.1"/>
</dbReference>
<sequence length="410" mass="44552">MTATAVPLFDRAEFAGRLGAELRRAGVAVTPERTVRFLQTLVLLPPVDRTALYWAARLAFVTDREQIEPFERVFDAVFAGGPRSMAVRRAGAGSEPAPETAPGRPPPLSGLGPDPTRAPLPGGAFGEATDRDRPQPPDKDRRTEELPTAGSTAEVLSHKDFAALDPAELAELNRLLALLTLKAPLRRGRRQETDRRGRRIDLRRTLRTGQRTGGEAVLLARTRHRLRRRRLVLLCDISRSMEPYTRAYLRLFPRAAAGAAAEAFVFATRLTRLTPVLRHTGPSGVDAALRRAGAAASDWSGGTRIGHALAEFNNRFGRRGMARGAVVVIFSDGWEGEDPAAVACEMARLSRLTHRIIWVNPRKAAPSYTPRTAGMTAALPYCDAFISGHSLAALMEVVEAIAGNEKALGV</sequence>
<dbReference type="InterPro" id="IPR011195">
    <property type="entry name" value="UCP010256"/>
</dbReference>
<organism evidence="3 4">
    <name type="scientific">Streptomyces phaeochromogenes</name>
    <dbReference type="NCBI Taxonomy" id="1923"/>
    <lineage>
        <taxon>Bacteria</taxon>
        <taxon>Bacillati</taxon>
        <taxon>Actinomycetota</taxon>
        <taxon>Actinomycetes</taxon>
        <taxon>Kitasatosporales</taxon>
        <taxon>Streptomycetaceae</taxon>
        <taxon>Streptomyces</taxon>
        <taxon>Streptomyces phaeochromogenes group</taxon>
    </lineage>
</organism>
<feature type="compositionally biased region" description="Basic and acidic residues" evidence="1">
    <location>
        <begin position="128"/>
        <end position="145"/>
    </location>
</feature>
<dbReference type="SUPFAM" id="SSF53300">
    <property type="entry name" value="vWA-like"/>
    <property type="match status" value="1"/>
</dbReference>
<dbReference type="Proteomes" id="UP001340816">
    <property type="component" value="Chromosome"/>
</dbReference>
<dbReference type="PIRSF" id="PIRSF010256">
    <property type="entry name" value="CoxE_vWa"/>
    <property type="match status" value="1"/>
</dbReference>
<dbReference type="PANTHER" id="PTHR39338">
    <property type="entry name" value="BLL5662 PROTEIN-RELATED"/>
    <property type="match status" value="1"/>
</dbReference>
<proteinExistence type="predicted"/>
<reference evidence="3 4" key="1">
    <citation type="submission" date="2022-10" db="EMBL/GenBank/DDBJ databases">
        <title>The complete genomes of actinobacterial strains from the NBC collection.</title>
        <authorList>
            <person name="Joergensen T.S."/>
            <person name="Alvarez Arevalo M."/>
            <person name="Sterndorff E.B."/>
            <person name="Faurdal D."/>
            <person name="Vuksanovic O."/>
            <person name="Mourched A.-S."/>
            <person name="Charusanti P."/>
            <person name="Shaw S."/>
            <person name="Blin K."/>
            <person name="Weber T."/>
        </authorList>
    </citation>
    <scope>NUCLEOTIDE SEQUENCE [LARGE SCALE GENOMIC DNA]</scope>
    <source>
        <strain evidence="3 4">NBC 01752</strain>
    </source>
</reference>
<evidence type="ECO:0000259" key="2">
    <source>
        <dbReference type="SMART" id="SM00327"/>
    </source>
</evidence>